<protein>
    <recommendedName>
        <fullName evidence="9">Bidirectional sugar transporter SWEET</fullName>
    </recommendedName>
</protein>
<dbReference type="InterPro" id="IPR047664">
    <property type="entry name" value="SWEET"/>
</dbReference>
<evidence type="ECO:0000256" key="2">
    <source>
        <dbReference type="ARBA" id="ARBA00007809"/>
    </source>
</evidence>
<evidence type="ECO:0000256" key="9">
    <source>
        <dbReference type="RuleBase" id="RU910715"/>
    </source>
</evidence>
<dbReference type="GO" id="GO:0012505">
    <property type="term" value="C:endomembrane system"/>
    <property type="evidence" value="ECO:0007669"/>
    <property type="project" value="UniProtKB-SubCell"/>
</dbReference>
<feature type="region of interest" description="Disordered" evidence="10">
    <location>
        <begin position="221"/>
        <end position="310"/>
    </location>
</feature>
<evidence type="ECO:0000313" key="12">
    <source>
        <dbReference type="Proteomes" id="UP001165080"/>
    </source>
</evidence>
<evidence type="ECO:0000256" key="3">
    <source>
        <dbReference type="ARBA" id="ARBA00022448"/>
    </source>
</evidence>
<dbReference type="PANTHER" id="PTHR10791:SF224">
    <property type="entry name" value="SUGAR TRANSPORTER SWEET"/>
    <property type="match status" value="1"/>
</dbReference>
<feature type="transmembrane region" description="Helical" evidence="9">
    <location>
        <begin position="12"/>
        <end position="32"/>
    </location>
</feature>
<dbReference type="GO" id="GO:0005886">
    <property type="term" value="C:plasma membrane"/>
    <property type="evidence" value="ECO:0007669"/>
    <property type="project" value="UniProtKB-SubCell"/>
</dbReference>
<keyword evidence="7 9" id="KW-1133">Transmembrane helix</keyword>
<evidence type="ECO:0000256" key="5">
    <source>
        <dbReference type="ARBA" id="ARBA00022692"/>
    </source>
</evidence>
<dbReference type="Gene3D" id="1.20.1280.290">
    <property type="match status" value="2"/>
</dbReference>
<evidence type="ECO:0000256" key="10">
    <source>
        <dbReference type="SAM" id="MobiDB-lite"/>
    </source>
</evidence>
<evidence type="ECO:0000256" key="4">
    <source>
        <dbReference type="ARBA" id="ARBA00022597"/>
    </source>
</evidence>
<keyword evidence="3 9" id="KW-0813">Transport</keyword>
<dbReference type="GO" id="GO:0051119">
    <property type="term" value="F:sugar transmembrane transporter activity"/>
    <property type="evidence" value="ECO:0007669"/>
    <property type="project" value="InterPro"/>
</dbReference>
<dbReference type="EMBL" id="BRXU01000039">
    <property type="protein sequence ID" value="GLC60826.1"/>
    <property type="molecule type" value="Genomic_DNA"/>
</dbReference>
<feature type="transmembrane region" description="Helical" evidence="9">
    <location>
        <begin position="98"/>
        <end position="119"/>
    </location>
</feature>
<organism evidence="11 12">
    <name type="scientific">Pleodorina starrii</name>
    <dbReference type="NCBI Taxonomy" id="330485"/>
    <lineage>
        <taxon>Eukaryota</taxon>
        <taxon>Viridiplantae</taxon>
        <taxon>Chlorophyta</taxon>
        <taxon>core chlorophytes</taxon>
        <taxon>Chlorophyceae</taxon>
        <taxon>CS clade</taxon>
        <taxon>Chlamydomonadales</taxon>
        <taxon>Volvocaceae</taxon>
        <taxon>Pleodorina</taxon>
    </lineage>
</organism>
<comment type="function">
    <text evidence="9">Mediates both low-affinity uptake and efflux of sugar across the membrane.</text>
</comment>
<feature type="transmembrane region" description="Helical" evidence="9">
    <location>
        <begin position="44"/>
        <end position="62"/>
    </location>
</feature>
<evidence type="ECO:0000313" key="11">
    <source>
        <dbReference type="EMBL" id="GLC60826.1"/>
    </source>
</evidence>
<evidence type="ECO:0000256" key="1">
    <source>
        <dbReference type="ARBA" id="ARBA00004127"/>
    </source>
</evidence>
<dbReference type="AlphaFoldDB" id="A0A9W6F9N4"/>
<dbReference type="InterPro" id="IPR004316">
    <property type="entry name" value="SWEET_rpt"/>
</dbReference>
<comment type="caution">
    <text evidence="11">The sequence shown here is derived from an EMBL/GenBank/DDBJ whole genome shotgun (WGS) entry which is preliminary data.</text>
</comment>
<keyword evidence="8 9" id="KW-0472">Membrane</keyword>
<accession>A0A9W6F9N4</accession>
<comment type="subcellular location">
    <subcellularLocation>
        <location evidence="9">Cell membrane</location>
        <topology evidence="9">Multi-pass membrane protein</topology>
    </subcellularLocation>
    <subcellularLocation>
        <location evidence="1">Endomembrane system</location>
        <topology evidence="1">Multi-pass membrane protein</topology>
    </subcellularLocation>
</comment>
<evidence type="ECO:0000256" key="7">
    <source>
        <dbReference type="ARBA" id="ARBA00022989"/>
    </source>
</evidence>
<comment type="similarity">
    <text evidence="2 9">Belongs to the SWEET sugar transporter family.</text>
</comment>
<name>A0A9W6F9N4_9CHLO</name>
<keyword evidence="4 9" id="KW-0762">Sugar transport</keyword>
<gene>
    <name evidence="11" type="primary">PLEST012087</name>
    <name evidence="11" type="ORF">PLESTB_001680300</name>
</gene>
<feature type="transmembrane region" description="Helical" evidence="9">
    <location>
        <begin position="187"/>
        <end position="208"/>
    </location>
</feature>
<feature type="transmembrane region" description="Helical" evidence="9">
    <location>
        <begin position="68"/>
        <end position="86"/>
    </location>
</feature>
<evidence type="ECO:0000256" key="8">
    <source>
        <dbReference type="ARBA" id="ARBA00023136"/>
    </source>
</evidence>
<dbReference type="PANTHER" id="PTHR10791">
    <property type="entry name" value="RAG1-ACTIVATING PROTEIN 1"/>
    <property type="match status" value="1"/>
</dbReference>
<feature type="transmembrane region" description="Helical" evidence="9">
    <location>
        <begin position="131"/>
        <end position="152"/>
    </location>
</feature>
<keyword evidence="12" id="KW-1185">Reference proteome</keyword>
<dbReference type="Pfam" id="PF03083">
    <property type="entry name" value="MtN3_slv"/>
    <property type="match status" value="2"/>
</dbReference>
<feature type="transmembrane region" description="Helical" evidence="9">
    <location>
        <begin position="164"/>
        <end position="181"/>
    </location>
</feature>
<sequence length="310" mass="33276">MPSVVLLNVVPALGNLLATFMLISPVPAVLKLRVTGKLGDLNPLPLPLTSYNAMGWLAYGFITRNAYLFPSNFIGFIAGMFFTLTAHSAAPRPAQDRILSIVLLGSFHFILMGIISLFALEKSTAEQMWGINAIVILMVYYLIPLSSMYDIIRRKNAISIYPPLALGAIANGSLWTIYGFALKDVNLWLPNLFGAVIGVVQLILRAIYGAVPEPLPGVPVVPGTPGTPMKNPARGPSKTSSRDLDAPEAPEQHPAAKHPAAKETRRASILQLLNPYHPTSHEDVEKGPSAPTMLVATSSGSFGKPSAFQA</sequence>
<keyword evidence="5 9" id="KW-0812">Transmembrane</keyword>
<dbReference type="Proteomes" id="UP001165080">
    <property type="component" value="Unassembled WGS sequence"/>
</dbReference>
<evidence type="ECO:0000256" key="6">
    <source>
        <dbReference type="ARBA" id="ARBA00022737"/>
    </source>
</evidence>
<proteinExistence type="inferred from homology"/>
<keyword evidence="6" id="KW-0677">Repeat</keyword>
<reference evidence="11 12" key="1">
    <citation type="journal article" date="2023" name="Commun. Biol.">
        <title>Reorganization of the ancestral sex-determining regions during the evolution of trioecy in Pleodorina starrii.</title>
        <authorList>
            <person name="Takahashi K."/>
            <person name="Suzuki S."/>
            <person name="Kawai-Toyooka H."/>
            <person name="Yamamoto K."/>
            <person name="Hamaji T."/>
            <person name="Ootsuki R."/>
            <person name="Yamaguchi H."/>
            <person name="Kawachi M."/>
            <person name="Higashiyama T."/>
            <person name="Nozaki H."/>
        </authorList>
    </citation>
    <scope>NUCLEOTIDE SEQUENCE [LARGE SCALE GENOMIC DNA]</scope>
    <source>
        <strain evidence="11 12">NIES-4479</strain>
    </source>
</reference>